<accession>A0A2G5T4H1</accession>
<evidence type="ECO:0000256" key="1">
    <source>
        <dbReference type="SAM" id="MobiDB-lite"/>
    </source>
</evidence>
<keyword evidence="3" id="KW-1185">Reference proteome</keyword>
<reference evidence="3" key="1">
    <citation type="submission" date="2017-10" db="EMBL/GenBank/DDBJ databases">
        <title>Rapid genome shrinkage in a self-fertile nematode reveals novel sperm competition proteins.</title>
        <authorList>
            <person name="Yin D."/>
            <person name="Schwarz E.M."/>
            <person name="Thomas C.G."/>
            <person name="Felde R.L."/>
            <person name="Korf I.F."/>
            <person name="Cutter A.D."/>
            <person name="Schartner C.M."/>
            <person name="Ralston E.J."/>
            <person name="Meyer B.J."/>
            <person name="Haag E.S."/>
        </authorList>
    </citation>
    <scope>NUCLEOTIDE SEQUENCE [LARGE SCALE GENOMIC DNA]</scope>
    <source>
        <strain evidence="3">JU1422</strain>
    </source>
</reference>
<evidence type="ECO:0000313" key="2">
    <source>
        <dbReference type="EMBL" id="PIC21981.1"/>
    </source>
</evidence>
<dbReference type="OrthoDB" id="10450825at2759"/>
<feature type="region of interest" description="Disordered" evidence="1">
    <location>
        <begin position="59"/>
        <end position="108"/>
    </location>
</feature>
<organism evidence="2 3">
    <name type="scientific">Caenorhabditis nigoni</name>
    <dbReference type="NCBI Taxonomy" id="1611254"/>
    <lineage>
        <taxon>Eukaryota</taxon>
        <taxon>Metazoa</taxon>
        <taxon>Ecdysozoa</taxon>
        <taxon>Nematoda</taxon>
        <taxon>Chromadorea</taxon>
        <taxon>Rhabditida</taxon>
        <taxon>Rhabditina</taxon>
        <taxon>Rhabditomorpha</taxon>
        <taxon>Rhabditoidea</taxon>
        <taxon>Rhabditidae</taxon>
        <taxon>Peloderinae</taxon>
        <taxon>Caenorhabditis</taxon>
    </lineage>
</organism>
<feature type="compositionally biased region" description="Polar residues" evidence="1">
    <location>
        <begin position="77"/>
        <end position="96"/>
    </location>
</feature>
<gene>
    <name evidence="2" type="primary">Cnig_chr_X.g26628</name>
    <name evidence="2" type="ORF">B9Z55_026628</name>
</gene>
<dbReference type="Proteomes" id="UP000230233">
    <property type="component" value="Chromosome X"/>
</dbReference>
<comment type="caution">
    <text evidence="2">The sequence shown here is derived from an EMBL/GenBank/DDBJ whole genome shotgun (WGS) entry which is preliminary data.</text>
</comment>
<proteinExistence type="predicted"/>
<dbReference type="AlphaFoldDB" id="A0A2G5T4H1"/>
<sequence>MQLSGRSSSSDSKVLDSKRSALRLMAVAVRVNKSGAKEAVIGIPANTTVKITYYANKQRKRVGRSSRYSSRDSSDRQVCQNSQRTNSSPNKNQQNEESMRASRSRVHSNQNAAIPLYIPYIPPHFTMSSRSIDHLQQPYVHIREHPQTSRYAPYHLRFANRGSTQPAPTISRNHAPIVELPGLEIRYDEDNIRKFLNDTAPPKK</sequence>
<evidence type="ECO:0000313" key="3">
    <source>
        <dbReference type="Proteomes" id="UP000230233"/>
    </source>
</evidence>
<name>A0A2G5T4H1_9PELO</name>
<protein>
    <submittedName>
        <fullName evidence="2">Uncharacterized protein</fullName>
    </submittedName>
</protein>
<dbReference type="EMBL" id="PDUG01000006">
    <property type="protein sequence ID" value="PIC21981.1"/>
    <property type="molecule type" value="Genomic_DNA"/>
</dbReference>